<dbReference type="AlphaFoldDB" id="A0A9D9I4F6"/>
<name>A0A9D9I4F6_9BACT</name>
<feature type="domain" description="DUF3108" evidence="2">
    <location>
        <begin position="30"/>
        <end position="250"/>
    </location>
</feature>
<sequence length="256" mass="28500">MKRLITIIALLAPALLFAQGKMEKAPVAQEEGTVLEYMTTDKDGKTNLTKQEVISVKDEGGKRIVRIKDLSLTPEETEGIPQELYDNIGTMTYGITENMWYIDLIGYISNMLKASMTVIENEAGVDEMPEDFDFNVDIGESENPVFPISMKPGDALSLKPIKIKIKISIISMSSEITFDRYECTGRETVTVPAGTFDTYIIEEEITNKAKAFGISNKEKEYSKTWYAPGIGNVKSQTLDKKGRVVSESVLNSITKK</sequence>
<dbReference type="Proteomes" id="UP000823597">
    <property type="component" value="Unassembled WGS sequence"/>
</dbReference>
<reference evidence="3" key="1">
    <citation type="submission" date="2020-10" db="EMBL/GenBank/DDBJ databases">
        <authorList>
            <person name="Gilroy R."/>
        </authorList>
    </citation>
    <scope>NUCLEOTIDE SEQUENCE</scope>
    <source>
        <strain evidence="3">10037</strain>
    </source>
</reference>
<feature type="signal peptide" evidence="1">
    <location>
        <begin position="1"/>
        <end position="18"/>
    </location>
</feature>
<feature type="chain" id="PRO_5038759807" description="DUF3108 domain-containing protein" evidence="1">
    <location>
        <begin position="19"/>
        <end position="256"/>
    </location>
</feature>
<gene>
    <name evidence="3" type="ORF">IAB93_06860</name>
</gene>
<reference evidence="3" key="2">
    <citation type="journal article" date="2021" name="PeerJ">
        <title>Extensive microbial diversity within the chicken gut microbiome revealed by metagenomics and culture.</title>
        <authorList>
            <person name="Gilroy R."/>
            <person name="Ravi A."/>
            <person name="Getino M."/>
            <person name="Pursley I."/>
            <person name="Horton D.L."/>
            <person name="Alikhan N.F."/>
            <person name="Baker D."/>
            <person name="Gharbi K."/>
            <person name="Hall N."/>
            <person name="Watson M."/>
            <person name="Adriaenssens E.M."/>
            <person name="Foster-Nyarko E."/>
            <person name="Jarju S."/>
            <person name="Secka A."/>
            <person name="Antonio M."/>
            <person name="Oren A."/>
            <person name="Chaudhuri R.R."/>
            <person name="La Ragione R."/>
            <person name="Hildebrand F."/>
            <person name="Pallen M.J."/>
        </authorList>
    </citation>
    <scope>NUCLEOTIDE SEQUENCE</scope>
    <source>
        <strain evidence="3">10037</strain>
    </source>
</reference>
<evidence type="ECO:0000259" key="2">
    <source>
        <dbReference type="Pfam" id="PF21347"/>
    </source>
</evidence>
<dbReference type="Pfam" id="PF21347">
    <property type="entry name" value="DUF3108_like"/>
    <property type="match status" value="1"/>
</dbReference>
<organism evidence="3 4">
    <name type="scientific">Candidatus Merdivivens pullistercoris</name>
    <dbReference type="NCBI Taxonomy" id="2840873"/>
    <lineage>
        <taxon>Bacteria</taxon>
        <taxon>Pseudomonadati</taxon>
        <taxon>Bacteroidota</taxon>
        <taxon>Bacteroidia</taxon>
        <taxon>Bacteroidales</taxon>
        <taxon>Muribaculaceae</taxon>
        <taxon>Muribaculaceae incertae sedis</taxon>
        <taxon>Candidatus Merdivivens</taxon>
    </lineage>
</organism>
<evidence type="ECO:0000313" key="4">
    <source>
        <dbReference type="Proteomes" id="UP000823597"/>
    </source>
</evidence>
<protein>
    <recommendedName>
        <fullName evidence="2">DUF3108 domain-containing protein</fullName>
    </recommendedName>
</protein>
<dbReference type="EMBL" id="JADIME010000074">
    <property type="protein sequence ID" value="MBO8465698.1"/>
    <property type="molecule type" value="Genomic_DNA"/>
</dbReference>
<keyword evidence="1" id="KW-0732">Signal</keyword>
<comment type="caution">
    <text evidence="3">The sequence shown here is derived from an EMBL/GenBank/DDBJ whole genome shotgun (WGS) entry which is preliminary data.</text>
</comment>
<accession>A0A9D9I4F6</accession>
<proteinExistence type="predicted"/>
<dbReference type="Gene3D" id="2.40.360.20">
    <property type="match status" value="1"/>
</dbReference>
<evidence type="ECO:0000313" key="3">
    <source>
        <dbReference type="EMBL" id="MBO8465698.1"/>
    </source>
</evidence>
<dbReference type="InterPro" id="IPR049279">
    <property type="entry name" value="DUF3108-like"/>
</dbReference>
<evidence type="ECO:0000256" key="1">
    <source>
        <dbReference type="SAM" id="SignalP"/>
    </source>
</evidence>